<accession>A0A5J4ZUQ8</accession>
<evidence type="ECO:0000313" key="5">
    <source>
        <dbReference type="Proteomes" id="UP000325577"/>
    </source>
</evidence>
<dbReference type="Pfam" id="PF02458">
    <property type="entry name" value="Transferase"/>
    <property type="match status" value="1"/>
</dbReference>
<proteinExistence type="inferred from homology"/>
<dbReference type="GO" id="GO:0016746">
    <property type="term" value="F:acyltransferase activity"/>
    <property type="evidence" value="ECO:0007669"/>
    <property type="project" value="UniProtKB-KW"/>
</dbReference>
<dbReference type="PANTHER" id="PTHR31623">
    <property type="entry name" value="F21J9.9"/>
    <property type="match status" value="1"/>
</dbReference>
<protein>
    <submittedName>
        <fullName evidence="4">Uncharacterized protein</fullName>
    </submittedName>
</protein>
<dbReference type="EMBL" id="CM018048">
    <property type="protein sequence ID" value="KAA8522080.1"/>
    <property type="molecule type" value="Genomic_DNA"/>
</dbReference>
<organism evidence="4 5">
    <name type="scientific">Nyssa sinensis</name>
    <dbReference type="NCBI Taxonomy" id="561372"/>
    <lineage>
        <taxon>Eukaryota</taxon>
        <taxon>Viridiplantae</taxon>
        <taxon>Streptophyta</taxon>
        <taxon>Embryophyta</taxon>
        <taxon>Tracheophyta</taxon>
        <taxon>Spermatophyta</taxon>
        <taxon>Magnoliopsida</taxon>
        <taxon>eudicotyledons</taxon>
        <taxon>Gunneridae</taxon>
        <taxon>Pentapetalae</taxon>
        <taxon>asterids</taxon>
        <taxon>Cornales</taxon>
        <taxon>Nyssaceae</taxon>
        <taxon>Nyssa</taxon>
    </lineage>
</organism>
<comment type="similarity">
    <text evidence="1">Belongs to the plant acyltransferase family.</text>
</comment>
<gene>
    <name evidence="4" type="ORF">F0562_012606</name>
</gene>
<dbReference type="Gene3D" id="3.30.559.10">
    <property type="entry name" value="Chloramphenicol acetyltransferase-like domain"/>
    <property type="match status" value="2"/>
</dbReference>
<keyword evidence="5" id="KW-1185">Reference proteome</keyword>
<sequence>MIESKITEMATMQPQIVSKETIKPSSPTPDHLRTHKLSLLDQLTPHIYLPMLLFYPSEGCDSPSQIADKSHRLKTSLSETLSRYYPFAGRLADRATIDCNDEGIEFYEAQINCQLSEILKKPEPETLDLFYPNGILYNDSYKASLVVFQITHFNCGGMAIAMCMLHKIADGAAVSSFLSDWATMARQSGEEVSPKFISASLSPPNDQPDMPDTKLECENCVTRRYVFDASKLAELKAMSVDSGVPNPTRVEVVTTLIFKCATAASTSNLVSSRPSVLLQPVNLRPRMSPPLPENSVGNFSWFFSIMAKDESDTDLPRLVGELKKGMAQFSEKYAKNLTANECYSLICEAIKEAKKVLNKNENINMFKCSSLCRYPFNQMNFGWGKPIWVGFSSSKVKNTFHLTDARGGGIEAWVTLGEQDMAVFERDEELLAFASLNPSAFYADCDFVV</sequence>
<evidence type="ECO:0000256" key="2">
    <source>
        <dbReference type="ARBA" id="ARBA00022679"/>
    </source>
</evidence>
<dbReference type="Proteomes" id="UP000325577">
    <property type="component" value="Linkage Group LG5"/>
</dbReference>
<evidence type="ECO:0000256" key="3">
    <source>
        <dbReference type="ARBA" id="ARBA00023315"/>
    </source>
</evidence>
<dbReference type="AlphaFoldDB" id="A0A5J4ZUQ8"/>
<dbReference type="OrthoDB" id="671439at2759"/>
<keyword evidence="2" id="KW-0808">Transferase</keyword>
<evidence type="ECO:0000313" key="4">
    <source>
        <dbReference type="EMBL" id="KAA8522080.1"/>
    </source>
</evidence>
<keyword evidence="3" id="KW-0012">Acyltransferase</keyword>
<evidence type="ECO:0000256" key="1">
    <source>
        <dbReference type="ARBA" id="ARBA00009861"/>
    </source>
</evidence>
<dbReference type="PANTHER" id="PTHR31623:SF118">
    <property type="entry name" value="BAHD ACYLTRANSFERASE"/>
    <property type="match status" value="1"/>
</dbReference>
<reference evidence="4 5" key="1">
    <citation type="submission" date="2019-09" db="EMBL/GenBank/DDBJ databases">
        <title>A chromosome-level genome assembly of the Chinese tupelo Nyssa sinensis.</title>
        <authorList>
            <person name="Yang X."/>
            <person name="Kang M."/>
            <person name="Yang Y."/>
            <person name="Xiong H."/>
            <person name="Wang M."/>
            <person name="Zhang Z."/>
            <person name="Wang Z."/>
            <person name="Wu H."/>
            <person name="Ma T."/>
            <person name="Liu J."/>
            <person name="Xi Z."/>
        </authorList>
    </citation>
    <scope>NUCLEOTIDE SEQUENCE [LARGE SCALE GENOMIC DNA]</scope>
    <source>
        <strain evidence="4">J267</strain>
        <tissue evidence="4">Leaf</tissue>
    </source>
</reference>
<name>A0A5J4ZUQ8_9ASTE</name>
<dbReference type="InterPro" id="IPR023213">
    <property type="entry name" value="CAT-like_dom_sf"/>
</dbReference>